<protein>
    <submittedName>
        <fullName evidence="5">Putative secreted protein (Por secretion system target)</fullName>
    </submittedName>
</protein>
<dbReference type="InterPro" id="IPR013320">
    <property type="entry name" value="ConA-like_dom_sf"/>
</dbReference>
<comment type="caution">
    <text evidence="5">The sequence shown here is derived from an EMBL/GenBank/DDBJ whole genome shotgun (WGS) entry which is preliminary data.</text>
</comment>
<dbReference type="InterPro" id="IPR026444">
    <property type="entry name" value="Secre_tail"/>
</dbReference>
<dbReference type="Gene3D" id="2.60.120.200">
    <property type="match status" value="1"/>
</dbReference>
<evidence type="ECO:0000256" key="3">
    <source>
        <dbReference type="SAM" id="SignalP"/>
    </source>
</evidence>
<dbReference type="PROSITE" id="PS50025">
    <property type="entry name" value="LAM_G_DOMAIN"/>
    <property type="match status" value="1"/>
</dbReference>
<dbReference type="NCBIfam" id="TIGR04183">
    <property type="entry name" value="Por_Secre_tail"/>
    <property type="match status" value="1"/>
</dbReference>
<name>A0A2W7N093_9BACT</name>
<evidence type="ECO:0000259" key="4">
    <source>
        <dbReference type="PROSITE" id="PS50025"/>
    </source>
</evidence>
<keyword evidence="2" id="KW-1015">Disulfide bond</keyword>
<dbReference type="RefSeq" id="WP_111446346.1">
    <property type="nucleotide sequence ID" value="NZ_QKZK01000022.1"/>
</dbReference>
<proteinExistence type="predicted"/>
<dbReference type="Pfam" id="PF18962">
    <property type="entry name" value="Por_Secre_tail"/>
    <property type="match status" value="1"/>
</dbReference>
<keyword evidence="1 3" id="KW-0732">Signal</keyword>
<evidence type="ECO:0000256" key="2">
    <source>
        <dbReference type="ARBA" id="ARBA00023157"/>
    </source>
</evidence>
<evidence type="ECO:0000313" key="6">
    <source>
        <dbReference type="Proteomes" id="UP000249239"/>
    </source>
</evidence>
<dbReference type="EMBL" id="QKZK01000022">
    <property type="protein sequence ID" value="PZX13815.1"/>
    <property type="molecule type" value="Genomic_DNA"/>
</dbReference>
<dbReference type="CDD" id="cd00110">
    <property type="entry name" value="LamG"/>
    <property type="match status" value="1"/>
</dbReference>
<dbReference type="SMART" id="SM00560">
    <property type="entry name" value="LamGL"/>
    <property type="match status" value="1"/>
</dbReference>
<dbReference type="InterPro" id="IPR006558">
    <property type="entry name" value="LamG-like"/>
</dbReference>
<feature type="signal peptide" evidence="3">
    <location>
        <begin position="1"/>
        <end position="20"/>
    </location>
</feature>
<feature type="chain" id="PRO_5015865433" evidence="3">
    <location>
        <begin position="21"/>
        <end position="346"/>
    </location>
</feature>
<keyword evidence="6" id="KW-1185">Reference proteome</keyword>
<organism evidence="5 6">
    <name type="scientific">Breznakibacter xylanolyticus</name>
    <dbReference type="NCBI Taxonomy" id="990"/>
    <lineage>
        <taxon>Bacteria</taxon>
        <taxon>Pseudomonadati</taxon>
        <taxon>Bacteroidota</taxon>
        <taxon>Bacteroidia</taxon>
        <taxon>Marinilabiliales</taxon>
        <taxon>Marinilabiliaceae</taxon>
        <taxon>Breznakibacter</taxon>
    </lineage>
</organism>
<gene>
    <name evidence="5" type="ORF">LX69_02493</name>
</gene>
<feature type="domain" description="Laminin G" evidence="4">
    <location>
        <begin position="63"/>
        <end position="236"/>
    </location>
</feature>
<dbReference type="SMART" id="SM00282">
    <property type="entry name" value="LamG"/>
    <property type="match status" value="1"/>
</dbReference>
<dbReference type="InterPro" id="IPR001791">
    <property type="entry name" value="Laminin_G"/>
</dbReference>
<dbReference type="OrthoDB" id="9814380at2"/>
<dbReference type="GO" id="GO:0004553">
    <property type="term" value="F:hydrolase activity, hydrolyzing O-glycosyl compounds"/>
    <property type="evidence" value="ECO:0007669"/>
    <property type="project" value="UniProtKB-ARBA"/>
</dbReference>
<evidence type="ECO:0000313" key="5">
    <source>
        <dbReference type="EMBL" id="PZX13815.1"/>
    </source>
</evidence>
<dbReference type="Proteomes" id="UP000249239">
    <property type="component" value="Unassembled WGS sequence"/>
</dbReference>
<dbReference type="GO" id="GO:0005975">
    <property type="term" value="P:carbohydrate metabolic process"/>
    <property type="evidence" value="ECO:0007669"/>
    <property type="project" value="UniProtKB-ARBA"/>
</dbReference>
<reference evidence="5 6" key="1">
    <citation type="submission" date="2018-06" db="EMBL/GenBank/DDBJ databases">
        <title>Genomic Encyclopedia of Archaeal and Bacterial Type Strains, Phase II (KMG-II): from individual species to whole genera.</title>
        <authorList>
            <person name="Goeker M."/>
        </authorList>
    </citation>
    <scope>NUCLEOTIDE SEQUENCE [LARGE SCALE GENOMIC DNA]</scope>
    <source>
        <strain evidence="5 6">DSM 6779</strain>
    </source>
</reference>
<dbReference type="AlphaFoldDB" id="A0A2W7N093"/>
<dbReference type="SUPFAM" id="SSF49899">
    <property type="entry name" value="Concanavalin A-like lectins/glucanases"/>
    <property type="match status" value="1"/>
</dbReference>
<accession>A0A2W7N093</accession>
<evidence type="ECO:0000256" key="1">
    <source>
        <dbReference type="ARBA" id="ARBA00022729"/>
    </source>
</evidence>
<dbReference type="Pfam" id="PF13385">
    <property type="entry name" value="Laminin_G_3"/>
    <property type="match status" value="1"/>
</dbReference>
<sequence>MKLITSLFLTSLLYVSSAQAQNLNESLILHYPFNGNTTCSTNDDYNIINSGPSLSIDRFGNNDAAFSFNGSSGFNLSPVHLNNQSLAQTLSMWIKTSNTNKVAFGELLCGIVGDGNSRFILAMDQGKISVEYGVGTGNKYIKVQTSNTNLFNDDQWHHLVLTSEGDYITDGGKLYVDGNLELTFTPGFNNSTQNVAIRIGGYREENYYTGSIDDIRLYSRVLSENEINYLKYEYPCTSTVIKEVTSTTNLIIEMPIPLTASNKKVASINVYPNPAKEYIIIESADYNDILNYTVDLLNLNGVVLQSSKFNSQQIKFNLNSLSAGTYMLRIKSPSNTTVETRTITIQ</sequence>